<proteinExistence type="predicted"/>
<evidence type="ECO:0000313" key="1">
    <source>
        <dbReference type="EMBL" id="QHT01384.1"/>
    </source>
</evidence>
<reference evidence="1" key="1">
    <citation type="journal article" date="2020" name="Nature">
        <title>Giant virus diversity and host interactions through global metagenomics.</title>
        <authorList>
            <person name="Schulz F."/>
            <person name="Roux S."/>
            <person name="Paez-Espino D."/>
            <person name="Jungbluth S."/>
            <person name="Walsh D.A."/>
            <person name="Denef V.J."/>
            <person name="McMahon K.D."/>
            <person name="Konstantinidis K.T."/>
            <person name="Eloe-Fadrosh E.A."/>
            <person name="Kyrpides N.C."/>
            <person name="Woyke T."/>
        </authorList>
    </citation>
    <scope>NUCLEOTIDE SEQUENCE</scope>
    <source>
        <strain evidence="1">GVMAG-M-3300020192-26</strain>
    </source>
</reference>
<organism evidence="1">
    <name type="scientific">viral metagenome</name>
    <dbReference type="NCBI Taxonomy" id="1070528"/>
    <lineage>
        <taxon>unclassified sequences</taxon>
        <taxon>metagenomes</taxon>
        <taxon>organismal metagenomes</taxon>
    </lineage>
</organism>
<name>A0A6C0CCV5_9ZZZZ</name>
<protein>
    <submittedName>
        <fullName evidence="1">Uncharacterized protein</fullName>
    </submittedName>
</protein>
<dbReference type="EMBL" id="MN739371">
    <property type="protein sequence ID" value="QHT01384.1"/>
    <property type="molecule type" value="Genomic_DNA"/>
</dbReference>
<dbReference type="AlphaFoldDB" id="A0A6C0CCV5"/>
<sequence length="30" mass="3545">MQIFNELSLNDIVRCSTINRLINHICEINK</sequence>
<accession>A0A6C0CCV5</accession>